<dbReference type="AlphaFoldDB" id="A0A6P8D9X7"/>
<dbReference type="Pfam" id="PF08100">
    <property type="entry name" value="Dimerisation"/>
    <property type="match status" value="1"/>
</dbReference>
<keyword evidence="3" id="KW-0949">S-adenosyl-L-methionine</keyword>
<dbReference type="InterPro" id="IPR016461">
    <property type="entry name" value="COMT-like"/>
</dbReference>
<dbReference type="PANTHER" id="PTHR11746">
    <property type="entry name" value="O-METHYLTRANSFERASE"/>
    <property type="match status" value="1"/>
</dbReference>
<organism evidence="7 8">
    <name type="scientific">Punica granatum</name>
    <name type="common">Pomegranate</name>
    <dbReference type="NCBI Taxonomy" id="22663"/>
    <lineage>
        <taxon>Eukaryota</taxon>
        <taxon>Viridiplantae</taxon>
        <taxon>Streptophyta</taxon>
        <taxon>Embryophyta</taxon>
        <taxon>Tracheophyta</taxon>
        <taxon>Spermatophyta</taxon>
        <taxon>Magnoliopsida</taxon>
        <taxon>eudicotyledons</taxon>
        <taxon>Gunneridae</taxon>
        <taxon>Pentapetalae</taxon>
        <taxon>rosids</taxon>
        <taxon>malvids</taxon>
        <taxon>Myrtales</taxon>
        <taxon>Lythraceae</taxon>
        <taxon>Punica</taxon>
    </lineage>
</organism>
<evidence type="ECO:0000259" key="5">
    <source>
        <dbReference type="Pfam" id="PF00891"/>
    </source>
</evidence>
<dbReference type="Proteomes" id="UP000515151">
    <property type="component" value="Chromosome 4"/>
</dbReference>
<dbReference type="InterPro" id="IPR029063">
    <property type="entry name" value="SAM-dependent_MTases_sf"/>
</dbReference>
<dbReference type="InterPro" id="IPR036388">
    <property type="entry name" value="WH-like_DNA-bd_sf"/>
</dbReference>
<sequence>MRNHSMAIPAINEEEEEQRSSLYAWQLASSSVLPMVLKAAVELGVLEVIAAAGPGSMLSASQISSELKSTNPRAAYVLDQMLCLLAAHSVLTCSVSPSECSTRAGQSQTSERLYGLSPVSKCFIRDQEGGSLSPLLHLIQDRTMLDMWFHLKDAVLQGGLPFERASGTSAASYMGRDPRLSEIFRGSMKDFNKLFVIKMVETYNGFEGLSTLVDVGGGDGSILNTIISKYPSIKGINFDLTSTIERSPTYQGIENVAGDMFQSIPKGDAIFMKWMLHNWSDEDCVKILKNCYVALPVNGKVIVVELVIPEVPDPGSASRSLFQMHMFMMNLNPGGKERTEKEFDILAKEAGFSGVRVVSCAYDFSFVEIYKDEKSC</sequence>
<evidence type="ECO:0000256" key="1">
    <source>
        <dbReference type="ARBA" id="ARBA00022603"/>
    </source>
</evidence>
<dbReference type="SUPFAM" id="SSF46785">
    <property type="entry name" value="Winged helix' DNA-binding domain"/>
    <property type="match status" value="1"/>
</dbReference>
<dbReference type="OrthoDB" id="1606438at2759"/>
<protein>
    <submittedName>
        <fullName evidence="8">Caffeic acid 3-O-methyltransferase-like</fullName>
    </submittedName>
</protein>
<dbReference type="GO" id="GO:0008171">
    <property type="term" value="F:O-methyltransferase activity"/>
    <property type="evidence" value="ECO:0007669"/>
    <property type="project" value="InterPro"/>
</dbReference>
<dbReference type="GO" id="GO:0046983">
    <property type="term" value="F:protein dimerization activity"/>
    <property type="evidence" value="ECO:0007669"/>
    <property type="project" value="InterPro"/>
</dbReference>
<evidence type="ECO:0000313" key="8">
    <source>
        <dbReference type="RefSeq" id="XP_031391349.1"/>
    </source>
</evidence>
<accession>A0A6P8D9X7</accession>
<evidence type="ECO:0000256" key="2">
    <source>
        <dbReference type="ARBA" id="ARBA00022679"/>
    </source>
</evidence>
<dbReference type="PROSITE" id="PS51683">
    <property type="entry name" value="SAM_OMT_II"/>
    <property type="match status" value="1"/>
</dbReference>
<evidence type="ECO:0000256" key="4">
    <source>
        <dbReference type="PIRSR" id="PIRSR005739-1"/>
    </source>
</evidence>
<evidence type="ECO:0000313" key="7">
    <source>
        <dbReference type="Proteomes" id="UP000515151"/>
    </source>
</evidence>
<dbReference type="FunFam" id="1.10.10.10:FF:000357">
    <property type="entry name" value="Caffeic acid 3-O-methyltransferase"/>
    <property type="match status" value="1"/>
</dbReference>
<feature type="domain" description="O-methyltransferase C-terminal" evidence="5">
    <location>
        <begin position="148"/>
        <end position="353"/>
    </location>
</feature>
<dbReference type="GO" id="GO:0032259">
    <property type="term" value="P:methylation"/>
    <property type="evidence" value="ECO:0007669"/>
    <property type="project" value="UniProtKB-KW"/>
</dbReference>
<reference evidence="8" key="2">
    <citation type="submission" date="2025-08" db="UniProtKB">
        <authorList>
            <consortium name="RefSeq"/>
        </authorList>
    </citation>
    <scope>IDENTIFICATION</scope>
    <source>
        <tissue evidence="8">Leaf</tissue>
    </source>
</reference>
<proteinExistence type="predicted"/>
<dbReference type="GeneID" id="116203647"/>
<reference evidence="7" key="1">
    <citation type="journal article" date="2020" name="Plant Biotechnol. J.">
        <title>The pomegranate (Punica granatum L.) draft genome dissects genetic divergence between soft- and hard-seeded cultivars.</title>
        <authorList>
            <person name="Luo X."/>
            <person name="Li H."/>
            <person name="Wu Z."/>
            <person name="Yao W."/>
            <person name="Zhao P."/>
            <person name="Cao D."/>
            <person name="Yu H."/>
            <person name="Li K."/>
            <person name="Poudel K."/>
            <person name="Zhao D."/>
            <person name="Zhang F."/>
            <person name="Xia X."/>
            <person name="Chen L."/>
            <person name="Wang Q."/>
            <person name="Jing D."/>
            <person name="Cao S."/>
        </authorList>
    </citation>
    <scope>NUCLEOTIDE SEQUENCE [LARGE SCALE GENOMIC DNA]</scope>
    <source>
        <strain evidence="7">cv. Tunisia</strain>
    </source>
</reference>
<feature type="domain" description="O-methyltransferase dimerisation" evidence="6">
    <location>
        <begin position="25"/>
        <end position="125"/>
    </location>
</feature>
<keyword evidence="1" id="KW-0489">Methyltransferase</keyword>
<evidence type="ECO:0000256" key="3">
    <source>
        <dbReference type="ARBA" id="ARBA00022691"/>
    </source>
</evidence>
<keyword evidence="7" id="KW-1185">Reference proteome</keyword>
<feature type="active site" description="Proton acceptor" evidence="4">
    <location>
        <position position="277"/>
    </location>
</feature>
<dbReference type="InterPro" id="IPR001077">
    <property type="entry name" value="COMT_C"/>
</dbReference>
<dbReference type="FunFam" id="3.40.50.150:FF:000061">
    <property type="entry name" value="Caffeic acid O-methyltransferase"/>
    <property type="match status" value="1"/>
</dbReference>
<dbReference type="Pfam" id="PF00891">
    <property type="entry name" value="Methyltransf_2"/>
    <property type="match status" value="1"/>
</dbReference>
<gene>
    <name evidence="8" type="primary">LOC116203647</name>
</gene>
<dbReference type="InterPro" id="IPR036390">
    <property type="entry name" value="WH_DNA-bd_sf"/>
</dbReference>
<evidence type="ECO:0000259" key="6">
    <source>
        <dbReference type="Pfam" id="PF08100"/>
    </source>
</evidence>
<dbReference type="PIRSF" id="PIRSF005739">
    <property type="entry name" value="O-mtase"/>
    <property type="match status" value="1"/>
</dbReference>
<dbReference type="Gene3D" id="1.10.10.10">
    <property type="entry name" value="Winged helix-like DNA-binding domain superfamily/Winged helix DNA-binding domain"/>
    <property type="match status" value="1"/>
</dbReference>
<dbReference type="InterPro" id="IPR012967">
    <property type="entry name" value="COMT_dimerisation"/>
</dbReference>
<name>A0A6P8D9X7_PUNGR</name>
<dbReference type="SUPFAM" id="SSF53335">
    <property type="entry name" value="S-adenosyl-L-methionine-dependent methyltransferases"/>
    <property type="match status" value="1"/>
</dbReference>
<dbReference type="Gene3D" id="3.40.50.150">
    <property type="entry name" value="Vaccinia Virus protein VP39"/>
    <property type="match status" value="1"/>
</dbReference>
<keyword evidence="2" id="KW-0808">Transferase</keyword>
<dbReference type="RefSeq" id="XP_031391349.1">
    <property type="nucleotide sequence ID" value="XM_031535489.1"/>
</dbReference>